<keyword evidence="5 10" id="KW-0812">Transmembrane</keyword>
<feature type="transmembrane region" description="Helical" evidence="10">
    <location>
        <begin position="100"/>
        <end position="124"/>
    </location>
</feature>
<comment type="similarity">
    <text evidence="2 8">Belongs to the purine-cytosine permease (2.A.39) family.</text>
</comment>
<dbReference type="PANTHER" id="PTHR31806:SF1">
    <property type="entry name" value="PURINE-CYTOSINE PERMEASE FCY2-RELATED"/>
    <property type="match status" value="1"/>
</dbReference>
<dbReference type="Proteomes" id="UP000654370">
    <property type="component" value="Unassembled WGS sequence"/>
</dbReference>
<feature type="transmembrane region" description="Helical" evidence="10">
    <location>
        <begin position="71"/>
        <end position="94"/>
    </location>
</feature>
<sequence>MSDLPEKYDTDVTVEKAGTDASPEKDSVELETGRFHRLKVLGEKLGIETNGIERIAEDARTDRRLWHNGEVWLAANCVIPTFGIGILGPGLFGLGLGDSLLTIVFMNLFATIFASLLSTFGPKLGLRQMVGSRYSWGWYGVKLVAILNSIACIGWSAINTIAGGQILTTVANQSISNAVGIVIIALCTLVIGFAGYKYVHVYERYSWIPTAIAFFIMLGLTAKEFVNLPMTTGQTEAGDVLSFAGTIWGFAIGWTSLASDYNVYMPAEASPVRVAGWAYLGLNIPLILVEMLGAAVMTVTFANPEWEALYQSQELGGLVWASLSSVGGFGKFLMVVFMLSVIANNIINIYSLGLSMQVWGSWFHYIPRSIYAIVGTAIYIPIAIAGANNFAESLSDFMNVLGYWLAIYNVIYIEEFIIFKRCSYENYRAAETWNDRKSHTIGFAAFLAGCCGAAGAVLGMDQVWWIGPLAKPIGTYGGDIGFELSFAFAGIAYPPLRWLEAKILRNYGYNV</sequence>
<organism evidence="11 12">
    <name type="scientific">Mortierella isabellina</name>
    <name type="common">Filamentous fungus</name>
    <name type="synonym">Umbelopsis isabellina</name>
    <dbReference type="NCBI Taxonomy" id="91625"/>
    <lineage>
        <taxon>Eukaryota</taxon>
        <taxon>Fungi</taxon>
        <taxon>Fungi incertae sedis</taxon>
        <taxon>Mucoromycota</taxon>
        <taxon>Mucoromycotina</taxon>
        <taxon>Umbelopsidomycetes</taxon>
        <taxon>Umbelopsidales</taxon>
        <taxon>Umbelopsidaceae</taxon>
        <taxon>Umbelopsis</taxon>
    </lineage>
</organism>
<evidence type="ECO:0000256" key="9">
    <source>
        <dbReference type="SAM" id="MobiDB-lite"/>
    </source>
</evidence>
<gene>
    <name evidence="11" type="ORF">INT43_004886</name>
</gene>
<evidence type="ECO:0000256" key="8">
    <source>
        <dbReference type="PIRNR" id="PIRNR002744"/>
    </source>
</evidence>
<keyword evidence="7 8" id="KW-0472">Membrane</keyword>
<feature type="transmembrane region" description="Helical" evidence="10">
    <location>
        <begin position="332"/>
        <end position="350"/>
    </location>
</feature>
<name>A0A8H7UAB4_MORIS</name>
<accession>A0A8H7UAB4</accession>
<dbReference type="Pfam" id="PF02133">
    <property type="entry name" value="Transp_cyt_pur"/>
    <property type="match status" value="1"/>
</dbReference>
<feature type="transmembrane region" description="Helical" evidence="10">
    <location>
        <begin position="440"/>
        <end position="460"/>
    </location>
</feature>
<evidence type="ECO:0000256" key="3">
    <source>
        <dbReference type="ARBA" id="ARBA00022448"/>
    </source>
</evidence>
<dbReference type="GO" id="GO:0022857">
    <property type="term" value="F:transmembrane transporter activity"/>
    <property type="evidence" value="ECO:0007669"/>
    <property type="project" value="InterPro"/>
</dbReference>
<feature type="transmembrane region" description="Helical" evidence="10">
    <location>
        <begin position="480"/>
        <end position="499"/>
    </location>
</feature>
<dbReference type="EMBL" id="JAEPQZ010000017">
    <property type="protein sequence ID" value="KAG2172344.1"/>
    <property type="molecule type" value="Genomic_DNA"/>
</dbReference>
<comment type="subcellular location">
    <subcellularLocation>
        <location evidence="1">Membrane</location>
        <topology evidence="1">Multi-pass membrane protein</topology>
    </subcellularLocation>
</comment>
<dbReference type="AlphaFoldDB" id="A0A8H7UAB4"/>
<evidence type="ECO:0000256" key="2">
    <source>
        <dbReference type="ARBA" id="ARBA00008974"/>
    </source>
</evidence>
<dbReference type="OrthoDB" id="2116389at2759"/>
<dbReference type="Gene3D" id="1.10.4160.10">
    <property type="entry name" value="Hydantoin permease"/>
    <property type="match status" value="1"/>
</dbReference>
<evidence type="ECO:0000256" key="1">
    <source>
        <dbReference type="ARBA" id="ARBA00004141"/>
    </source>
</evidence>
<feature type="transmembrane region" description="Helical" evidence="10">
    <location>
        <begin position="242"/>
        <end position="264"/>
    </location>
</feature>
<feature type="transmembrane region" description="Helical" evidence="10">
    <location>
        <begin position="136"/>
        <end position="158"/>
    </location>
</feature>
<proteinExistence type="inferred from homology"/>
<evidence type="ECO:0000256" key="4">
    <source>
        <dbReference type="ARBA" id="ARBA00022553"/>
    </source>
</evidence>
<evidence type="ECO:0000256" key="5">
    <source>
        <dbReference type="ARBA" id="ARBA00022692"/>
    </source>
</evidence>
<feature type="region of interest" description="Disordered" evidence="9">
    <location>
        <begin position="1"/>
        <end position="26"/>
    </location>
</feature>
<dbReference type="FunFam" id="1.10.4160.10:FF:000002">
    <property type="entry name" value="Purine-cytosine permease fcyB"/>
    <property type="match status" value="1"/>
</dbReference>
<feature type="transmembrane region" description="Helical" evidence="10">
    <location>
        <begin position="400"/>
        <end position="419"/>
    </location>
</feature>
<evidence type="ECO:0000256" key="7">
    <source>
        <dbReference type="ARBA" id="ARBA00023136"/>
    </source>
</evidence>
<feature type="transmembrane region" description="Helical" evidence="10">
    <location>
        <begin position="178"/>
        <end position="198"/>
    </location>
</feature>
<feature type="transmembrane region" description="Helical" evidence="10">
    <location>
        <begin position="370"/>
        <end position="388"/>
    </location>
</feature>
<reference evidence="11" key="1">
    <citation type="submission" date="2020-12" db="EMBL/GenBank/DDBJ databases">
        <title>Metabolic potential, ecology and presence of endohyphal bacteria is reflected in genomic diversity of Mucoromycotina.</title>
        <authorList>
            <person name="Muszewska A."/>
            <person name="Okrasinska A."/>
            <person name="Steczkiewicz K."/>
            <person name="Drgas O."/>
            <person name="Orlowska M."/>
            <person name="Perlinska-Lenart U."/>
            <person name="Aleksandrzak-Piekarczyk T."/>
            <person name="Szatraj K."/>
            <person name="Zielenkiewicz U."/>
            <person name="Pilsyk S."/>
            <person name="Malc E."/>
            <person name="Mieczkowski P."/>
            <person name="Kruszewska J.S."/>
            <person name="Biernat P."/>
            <person name="Pawlowska J."/>
        </authorList>
    </citation>
    <scope>NUCLEOTIDE SEQUENCE</scope>
    <source>
        <strain evidence="11">WA0000067209</strain>
    </source>
</reference>
<comment type="caution">
    <text evidence="11">The sequence shown here is derived from an EMBL/GenBank/DDBJ whole genome shotgun (WGS) entry which is preliminary data.</text>
</comment>
<keyword evidence="12" id="KW-1185">Reference proteome</keyword>
<evidence type="ECO:0000256" key="6">
    <source>
        <dbReference type="ARBA" id="ARBA00022989"/>
    </source>
</evidence>
<keyword evidence="3 8" id="KW-0813">Transport</keyword>
<dbReference type="GO" id="GO:0000329">
    <property type="term" value="C:fungal-type vacuole membrane"/>
    <property type="evidence" value="ECO:0007669"/>
    <property type="project" value="TreeGrafter"/>
</dbReference>
<feature type="transmembrane region" description="Helical" evidence="10">
    <location>
        <begin position="205"/>
        <end position="222"/>
    </location>
</feature>
<dbReference type="InterPro" id="IPR026030">
    <property type="entry name" value="Pur-cyt_permease_Fcy2/21/22"/>
</dbReference>
<dbReference type="PIRSF" id="PIRSF002744">
    <property type="entry name" value="Pur-cyt_permease"/>
    <property type="match status" value="1"/>
</dbReference>
<dbReference type="InterPro" id="IPR001248">
    <property type="entry name" value="Pur-cyt_permease"/>
</dbReference>
<dbReference type="PANTHER" id="PTHR31806">
    <property type="entry name" value="PURINE-CYTOSINE PERMEASE FCY2-RELATED"/>
    <property type="match status" value="1"/>
</dbReference>
<keyword evidence="4" id="KW-0597">Phosphoprotein</keyword>
<dbReference type="GO" id="GO:0005886">
    <property type="term" value="C:plasma membrane"/>
    <property type="evidence" value="ECO:0007669"/>
    <property type="project" value="TreeGrafter"/>
</dbReference>
<evidence type="ECO:0000313" key="12">
    <source>
        <dbReference type="Proteomes" id="UP000654370"/>
    </source>
</evidence>
<feature type="transmembrane region" description="Helical" evidence="10">
    <location>
        <begin position="276"/>
        <end position="302"/>
    </location>
</feature>
<evidence type="ECO:0000313" key="11">
    <source>
        <dbReference type="EMBL" id="KAG2172344.1"/>
    </source>
</evidence>
<protein>
    <recommendedName>
        <fullName evidence="13">Purine-cytosine permease</fullName>
    </recommendedName>
</protein>
<evidence type="ECO:0008006" key="13">
    <source>
        <dbReference type="Google" id="ProtNLM"/>
    </source>
</evidence>
<keyword evidence="6 10" id="KW-1133">Transmembrane helix</keyword>
<dbReference type="GO" id="GO:0015851">
    <property type="term" value="P:nucleobase transport"/>
    <property type="evidence" value="ECO:0007669"/>
    <property type="project" value="UniProtKB-ARBA"/>
</dbReference>
<evidence type="ECO:0000256" key="10">
    <source>
        <dbReference type="SAM" id="Phobius"/>
    </source>
</evidence>